<accession>A0AC61RF16</accession>
<organism evidence="1 2">
    <name type="scientific">Lepagella muris</name>
    <dbReference type="NCBI Taxonomy" id="3032870"/>
    <lineage>
        <taxon>Bacteria</taxon>
        <taxon>Pseudomonadati</taxon>
        <taxon>Bacteroidota</taxon>
        <taxon>Bacteroidia</taxon>
        <taxon>Bacteroidales</taxon>
        <taxon>Muribaculaceae</taxon>
        <taxon>Lepagella</taxon>
    </lineage>
</organism>
<dbReference type="EMBL" id="SRYB01000020">
    <property type="protein sequence ID" value="TGY77759.1"/>
    <property type="molecule type" value="Genomic_DNA"/>
</dbReference>
<protein>
    <submittedName>
        <fullName evidence="1">Uncharacterized protein</fullName>
    </submittedName>
</protein>
<proteinExistence type="predicted"/>
<gene>
    <name evidence="1" type="ORF">E5331_13050</name>
</gene>
<keyword evidence="2" id="KW-1185">Reference proteome</keyword>
<reference evidence="1" key="1">
    <citation type="submission" date="2019-04" db="EMBL/GenBank/DDBJ databases">
        <title>Microbes associate with the intestines of laboratory mice.</title>
        <authorList>
            <person name="Navarre W."/>
            <person name="Wong E."/>
            <person name="Huang K."/>
            <person name="Tropini C."/>
            <person name="Ng K."/>
            <person name="Yu B."/>
        </authorList>
    </citation>
    <scope>NUCLEOTIDE SEQUENCE</scope>
    <source>
        <strain evidence="1">NM04_E33</strain>
    </source>
</reference>
<evidence type="ECO:0000313" key="1">
    <source>
        <dbReference type="EMBL" id="TGY77759.1"/>
    </source>
</evidence>
<sequence>MKLRLTLSITAALTLCSIQASDWRIHPTFDGEINYMVDTPSFTYFTGKVLPDNNFFPTSHSLFRYDKEGEELQSLSTINLLSDNTVSLIGYCSGGGYLAVVYSNYDIDLIYDNGDVVNIPAYRLASLSYSKMVNSISFSSTGDMIYLATDFGYVAINAVKHEVAESGIYGEALTSVARIGDRLLAIRGNSLLAADAAGNRFSIDDFEEVGVFDRPYLLQTLGDSKGLLLTYGGSPQAVRVITVTPSGVEVGNADNARVYNVSGNKDGIMVATSSSLWQYQADGSRTTLTLPDNYRNVIASSYDYSEIWLGNGRKGVSSMERNGDDFVVTRDYMIPDAPAPYISTHIAEHPSRGLLVINFGYDYNFWTINIQLPLLLSGYKDGGWSNYSPIYTNPAQGSVIKTPNGIAVDPDNPDYVYVSSVSNGVIRMNLKDSSDIIHMSKPSDPGKNLPGFIAIVADPMDKDRKWACRFSEPHFDTAGNLWMSYADMDNQTEPTIHLMCWEAEDRRSTTSVSDFRAPKWLRVKGVKCTNVDEVVPLTYRTHRNWLLYSNKVYENAFAVIDTNGTPTEPSDDNVVIINTLYDQDGNAVSAHNVRCMWEDPSTGRVWVGHDEGLFYFNPDDFMAGDGKVTRIKVARNDGTNLADYLLNLVPVNHITSDGAGRKWFSTKGGGMVCLSADGRSVEEELTSGSSLLPDDVVYCAFYIPSTNSMMISTSGGLVEYYLSHSASSSEDAVKAYPNPVRPDYTGFVIIDGLPDDAVVKIVDASGNLVKELRAEGGEARWDVTNHGFKRVSSGVYFVMSSGIDSDEAFTNVTKILVVN</sequence>
<dbReference type="Proteomes" id="UP000306319">
    <property type="component" value="Unassembled WGS sequence"/>
</dbReference>
<evidence type="ECO:0000313" key="2">
    <source>
        <dbReference type="Proteomes" id="UP000306319"/>
    </source>
</evidence>
<name>A0AC61RF16_9BACT</name>
<comment type="caution">
    <text evidence="1">The sequence shown here is derived from an EMBL/GenBank/DDBJ whole genome shotgun (WGS) entry which is preliminary data.</text>
</comment>